<dbReference type="CDD" id="cd15744">
    <property type="entry name" value="FYVE_RUFY3"/>
    <property type="match status" value="1"/>
</dbReference>
<keyword evidence="2" id="KW-0597">Phosphoprotein</keyword>
<evidence type="ECO:0000256" key="6">
    <source>
        <dbReference type="ARBA" id="ARBA00023054"/>
    </source>
</evidence>
<dbReference type="InterPro" id="IPR011011">
    <property type="entry name" value="Znf_FYVE_PHD"/>
</dbReference>
<dbReference type="SUPFAM" id="SSF57903">
    <property type="entry name" value="FYVE/PHD zinc finger"/>
    <property type="match status" value="1"/>
</dbReference>
<evidence type="ECO:0000259" key="10">
    <source>
        <dbReference type="PROSITE" id="PS50826"/>
    </source>
</evidence>
<protein>
    <submittedName>
        <fullName evidence="11">RUN and FYVE domain containing 3</fullName>
    </submittedName>
</protein>
<dbReference type="InterPro" id="IPR047334">
    <property type="entry name" value="RUN_RUFY3"/>
</dbReference>
<evidence type="ECO:0000256" key="7">
    <source>
        <dbReference type="ARBA" id="ARBA00023136"/>
    </source>
</evidence>
<dbReference type="Ensembl" id="ENSUPAT00010015464.1">
    <property type="protein sequence ID" value="ENSUPAP00010013500.1"/>
    <property type="gene ID" value="ENSUPAG00010010896.1"/>
</dbReference>
<dbReference type="GO" id="GO:0030424">
    <property type="term" value="C:axon"/>
    <property type="evidence" value="ECO:0007669"/>
    <property type="project" value="TreeGrafter"/>
</dbReference>
<keyword evidence="7" id="KW-0472">Membrane</keyword>
<feature type="region of interest" description="Disordered" evidence="9">
    <location>
        <begin position="1"/>
        <end position="118"/>
    </location>
</feature>
<dbReference type="GO" id="GO:0030425">
    <property type="term" value="C:dendrite"/>
    <property type="evidence" value="ECO:0007669"/>
    <property type="project" value="TreeGrafter"/>
</dbReference>
<evidence type="ECO:0000256" key="1">
    <source>
        <dbReference type="ARBA" id="ARBA00004308"/>
    </source>
</evidence>
<dbReference type="FunFam" id="1.20.58.900:FF:000001">
    <property type="entry name" value="RUN and FYVE domain containing 2"/>
    <property type="match status" value="1"/>
</dbReference>
<dbReference type="GO" id="GO:0005737">
    <property type="term" value="C:cytoplasm"/>
    <property type="evidence" value="ECO:0007669"/>
    <property type="project" value="TreeGrafter"/>
</dbReference>
<proteinExistence type="predicted"/>
<dbReference type="InterPro" id="IPR000306">
    <property type="entry name" value="Znf_FYVE"/>
</dbReference>
<evidence type="ECO:0000256" key="2">
    <source>
        <dbReference type="ARBA" id="ARBA00022553"/>
    </source>
</evidence>
<dbReference type="InterPro" id="IPR047335">
    <property type="entry name" value="RUFY1-3"/>
</dbReference>
<keyword evidence="3" id="KW-0479">Metal-binding</keyword>
<dbReference type="GO" id="GO:0012505">
    <property type="term" value="C:endomembrane system"/>
    <property type="evidence" value="ECO:0007669"/>
    <property type="project" value="UniProtKB-SubCell"/>
</dbReference>
<dbReference type="Gene3D" id="1.20.5.170">
    <property type="match status" value="1"/>
</dbReference>
<dbReference type="SMART" id="SM00593">
    <property type="entry name" value="RUN"/>
    <property type="match status" value="1"/>
</dbReference>
<dbReference type="Gene3D" id="1.20.58.900">
    <property type="match status" value="1"/>
</dbReference>
<dbReference type="Pfam" id="PF02759">
    <property type="entry name" value="RUN"/>
    <property type="match status" value="1"/>
</dbReference>
<dbReference type="PROSITE" id="PS50826">
    <property type="entry name" value="RUN"/>
    <property type="match status" value="1"/>
</dbReference>
<dbReference type="PANTHER" id="PTHR45956">
    <property type="entry name" value="RUN AND FYVE DOMAIN-CONTAINING PROTEIN 2-LIKE PROTEIN"/>
    <property type="match status" value="1"/>
</dbReference>
<reference evidence="11" key="2">
    <citation type="submission" date="2025-09" db="UniProtKB">
        <authorList>
            <consortium name="Ensembl"/>
        </authorList>
    </citation>
    <scope>IDENTIFICATION</scope>
</reference>
<organism evidence="11 12">
    <name type="scientific">Urocitellus parryii</name>
    <name type="common">Arctic ground squirrel</name>
    <name type="synonym">Spermophilus parryii</name>
    <dbReference type="NCBI Taxonomy" id="9999"/>
    <lineage>
        <taxon>Eukaryota</taxon>
        <taxon>Metazoa</taxon>
        <taxon>Chordata</taxon>
        <taxon>Craniata</taxon>
        <taxon>Vertebrata</taxon>
        <taxon>Euteleostomi</taxon>
        <taxon>Mammalia</taxon>
        <taxon>Eutheria</taxon>
        <taxon>Euarchontoglires</taxon>
        <taxon>Glires</taxon>
        <taxon>Rodentia</taxon>
        <taxon>Sciuromorpha</taxon>
        <taxon>Sciuridae</taxon>
        <taxon>Xerinae</taxon>
        <taxon>Marmotini</taxon>
        <taxon>Urocitellus</taxon>
    </lineage>
</organism>
<evidence type="ECO:0000256" key="4">
    <source>
        <dbReference type="ARBA" id="ARBA00022771"/>
    </source>
</evidence>
<accession>A0A8D2HLR4</accession>
<dbReference type="SMART" id="SM00064">
    <property type="entry name" value="FYVE"/>
    <property type="match status" value="1"/>
</dbReference>
<dbReference type="GO" id="GO:0043025">
    <property type="term" value="C:neuronal cell body"/>
    <property type="evidence" value="ECO:0007669"/>
    <property type="project" value="TreeGrafter"/>
</dbReference>
<dbReference type="GO" id="GO:0008270">
    <property type="term" value="F:zinc ion binding"/>
    <property type="evidence" value="ECO:0007669"/>
    <property type="project" value="UniProtKB-KW"/>
</dbReference>
<dbReference type="SUPFAM" id="SSF140741">
    <property type="entry name" value="RUN domain-like"/>
    <property type="match status" value="1"/>
</dbReference>
<feature type="domain" description="RUN" evidence="10">
    <location>
        <begin position="153"/>
        <end position="285"/>
    </location>
</feature>
<dbReference type="AlphaFoldDB" id="A0A8D2HLR4"/>
<dbReference type="InterPro" id="IPR013083">
    <property type="entry name" value="Znf_RING/FYVE/PHD"/>
</dbReference>
<keyword evidence="6 8" id="KW-0175">Coiled coil</keyword>
<reference evidence="11" key="1">
    <citation type="submission" date="2025-08" db="UniProtKB">
        <authorList>
            <consortium name="Ensembl"/>
        </authorList>
    </citation>
    <scope>IDENTIFICATION</scope>
</reference>
<feature type="coiled-coil region" evidence="8">
    <location>
        <begin position="329"/>
        <end position="377"/>
    </location>
</feature>
<dbReference type="InterPro" id="IPR037213">
    <property type="entry name" value="Run_dom_sf"/>
</dbReference>
<dbReference type="GeneTree" id="ENSGT00940000156035"/>
<dbReference type="CDD" id="cd17696">
    <property type="entry name" value="RUN_RUFY3"/>
    <property type="match status" value="1"/>
</dbReference>
<dbReference type="FunFam" id="3.30.40.10:FF:000340">
    <property type="entry name" value="RUN and FYVE domain containing 3"/>
    <property type="match status" value="1"/>
</dbReference>
<comment type="subcellular location">
    <subcellularLocation>
        <location evidence="1">Endomembrane system</location>
    </subcellularLocation>
</comment>
<evidence type="ECO:0000313" key="12">
    <source>
        <dbReference type="Proteomes" id="UP000694417"/>
    </source>
</evidence>
<keyword evidence="5" id="KW-0862">Zinc</keyword>
<dbReference type="FunFam" id="1.20.5.170:FF:000013">
    <property type="entry name" value="RUN and FYVE domain-containing 1"/>
    <property type="match status" value="1"/>
</dbReference>
<keyword evidence="4" id="KW-0863">Zinc-finger</keyword>
<keyword evidence="12" id="KW-1185">Reference proteome</keyword>
<feature type="compositionally biased region" description="Basic and acidic residues" evidence="9">
    <location>
        <begin position="17"/>
        <end position="31"/>
    </location>
</feature>
<dbReference type="Proteomes" id="UP000694417">
    <property type="component" value="Unplaced"/>
</dbReference>
<evidence type="ECO:0000256" key="5">
    <source>
        <dbReference type="ARBA" id="ARBA00022833"/>
    </source>
</evidence>
<dbReference type="Gene3D" id="3.30.40.10">
    <property type="entry name" value="Zinc/RING finger domain, C3HC4 (zinc finger)"/>
    <property type="match status" value="1"/>
</dbReference>
<dbReference type="GO" id="GO:0050770">
    <property type="term" value="P:regulation of axonogenesis"/>
    <property type="evidence" value="ECO:0007669"/>
    <property type="project" value="TreeGrafter"/>
</dbReference>
<evidence type="ECO:0000256" key="8">
    <source>
        <dbReference type="SAM" id="Coils"/>
    </source>
</evidence>
<evidence type="ECO:0000256" key="9">
    <source>
        <dbReference type="SAM" id="MobiDB-lite"/>
    </source>
</evidence>
<evidence type="ECO:0000313" key="11">
    <source>
        <dbReference type="Ensembl" id="ENSUPAP00010013500.1"/>
    </source>
</evidence>
<dbReference type="PANTHER" id="PTHR45956:SF1">
    <property type="entry name" value="PROTEIN RUFY3"/>
    <property type="match status" value="1"/>
</dbReference>
<evidence type="ECO:0000256" key="3">
    <source>
        <dbReference type="ARBA" id="ARBA00022723"/>
    </source>
</evidence>
<dbReference type="InterPro" id="IPR004012">
    <property type="entry name" value="Run_dom"/>
</dbReference>
<sequence>MAETPPPPTAGAESCCEEPKRGGEKRPEEPRSVAAGGEDPEGEAGPPPVSPSGQSEPDSPVAAPFFLLYPGDGGAGFTARPPPQQQRSWRTPPSPGSPLPFLLLSYPSGGGSGGGKHHPNYLMANERMNLMNMAKLSIKGLIESALNLGRTLDSDYAPLQQFFVVMEHCLKHGLKAKKTFLGQNKSFWGPLELVEKLVPEAAEITASVKDLPGLKTPVGRGRAWLRLALMQKKLSEYMKALINKKELLSEFYEPNALMMEEEGAIIAGLLVGLNVIDANFCMKGEDLDSQVGVIDFSMYLKDGNSSKGSEGDGQITAILDQKNYVEELNRHLNATVNNLQAKVDALEKSNTKLTEELAVANNRIITLQEEMERVKEESSYILESNRKDVEKELEIQISMRQEMELAMKMLEKDVCEKQDALVSLRQQLDDLRALKHELAFKLQSSDLGVKQKSELNSRLEEKTNQMAATIKQLEQRLRQAERGRQSAELDNRLFKQDFGDKINSLQLEVEELTRQRNQLELELKQEKERRLHNRSTPEKSQKPEAKDGKYKIQEENDKIKKSLEENHRLLSHPTDEQDQPLLSEKPQICQLCQDDSLSKNVCKNCRGTFCNACSTNELPLPSSIKPERVCNPCHKQLMKQYSTSPS</sequence>
<name>A0A8D2HLR4_UROPR</name>
<feature type="region of interest" description="Disordered" evidence="9">
    <location>
        <begin position="524"/>
        <end position="553"/>
    </location>
</feature>
<gene>
    <name evidence="11" type="primary">RUFY3</name>
</gene>